<comment type="caution">
    <text evidence="2">The sequence shown here is derived from an EMBL/GenBank/DDBJ whole genome shotgun (WGS) entry which is preliminary data.</text>
</comment>
<dbReference type="EMBL" id="JAOYEY010000040">
    <property type="protein sequence ID" value="MCV9886547.1"/>
    <property type="molecule type" value="Genomic_DNA"/>
</dbReference>
<gene>
    <name evidence="2" type="ORF">OIH86_12950</name>
</gene>
<evidence type="ECO:0000256" key="1">
    <source>
        <dbReference type="SAM" id="Phobius"/>
    </source>
</evidence>
<sequence length="218" mass="24846">MKNTIYFMFGKPYVESKFYRFTYWFGVGFYFFALLLFSIQALSFGGWVNILFPAIAFPLIFRLVYKLNTRLHTHTSFKGLNKRVFIILGIVLGGMIGLFTVITLVVTFFFGDNVVINMNKTTTNGEVNVSIGSLKGNHEVETFEINETVNGTMTIPFEASVEEGEYTIYLEHSDEEIWEDTISSAKNGVIRFKGKKGIYTISVYTDEAKKVKLSLSLY</sequence>
<dbReference type="Proteomes" id="UP001526147">
    <property type="component" value="Unassembled WGS sequence"/>
</dbReference>
<dbReference type="RefSeq" id="WP_264143122.1">
    <property type="nucleotide sequence ID" value="NZ_JAOYEY010000040.1"/>
</dbReference>
<keyword evidence="1" id="KW-1133">Transmembrane helix</keyword>
<protein>
    <submittedName>
        <fullName evidence="2">Uncharacterized protein</fullName>
    </submittedName>
</protein>
<keyword evidence="1" id="KW-0472">Membrane</keyword>
<feature type="transmembrane region" description="Helical" evidence="1">
    <location>
        <begin position="21"/>
        <end position="41"/>
    </location>
</feature>
<feature type="transmembrane region" description="Helical" evidence="1">
    <location>
        <begin position="47"/>
        <end position="65"/>
    </location>
</feature>
<organism evidence="2 3">
    <name type="scientific">Metabacillus halosaccharovorans</name>
    <dbReference type="NCBI Taxonomy" id="930124"/>
    <lineage>
        <taxon>Bacteria</taxon>
        <taxon>Bacillati</taxon>
        <taxon>Bacillota</taxon>
        <taxon>Bacilli</taxon>
        <taxon>Bacillales</taxon>
        <taxon>Bacillaceae</taxon>
        <taxon>Metabacillus</taxon>
    </lineage>
</organism>
<evidence type="ECO:0000313" key="2">
    <source>
        <dbReference type="EMBL" id="MCV9886547.1"/>
    </source>
</evidence>
<accession>A0ABT3DHS0</accession>
<keyword evidence="1" id="KW-0812">Transmembrane</keyword>
<keyword evidence="3" id="KW-1185">Reference proteome</keyword>
<evidence type="ECO:0000313" key="3">
    <source>
        <dbReference type="Proteomes" id="UP001526147"/>
    </source>
</evidence>
<feature type="transmembrane region" description="Helical" evidence="1">
    <location>
        <begin position="85"/>
        <end position="110"/>
    </location>
</feature>
<reference evidence="2 3" key="1">
    <citation type="submission" date="2022-10" db="EMBL/GenBank/DDBJ databases">
        <title>Draft genome assembly of moderately radiation resistant bacterium Metabacillus halosaccharovorans.</title>
        <authorList>
            <person name="Pal S."/>
            <person name="Gopinathan A."/>
        </authorList>
    </citation>
    <scope>NUCLEOTIDE SEQUENCE [LARGE SCALE GENOMIC DNA]</scope>
    <source>
        <strain evidence="2 3">VITHBRA001</strain>
    </source>
</reference>
<proteinExistence type="predicted"/>
<name>A0ABT3DHS0_9BACI</name>